<dbReference type="AlphaFoldDB" id="A0A537J8E2"/>
<dbReference type="SUPFAM" id="SSF51905">
    <property type="entry name" value="FAD/NAD(P)-binding domain"/>
    <property type="match status" value="1"/>
</dbReference>
<evidence type="ECO:0000256" key="2">
    <source>
        <dbReference type="ARBA" id="ARBA00023002"/>
    </source>
</evidence>
<reference evidence="4 5" key="1">
    <citation type="journal article" date="2019" name="Nat. Microbiol.">
        <title>Mediterranean grassland soil C-N compound turnover is dependent on rainfall and depth, and is mediated by genomically divergent microorganisms.</title>
        <authorList>
            <person name="Diamond S."/>
            <person name="Andeer P.F."/>
            <person name="Li Z."/>
            <person name="Crits-Christoph A."/>
            <person name="Burstein D."/>
            <person name="Anantharaman K."/>
            <person name="Lane K.R."/>
            <person name="Thomas B.C."/>
            <person name="Pan C."/>
            <person name="Northen T.R."/>
            <person name="Banfield J.F."/>
        </authorList>
    </citation>
    <scope>NUCLEOTIDE SEQUENCE [LARGE SCALE GENOMIC DNA]</scope>
    <source>
        <strain evidence="4">NP_6</strain>
    </source>
</reference>
<dbReference type="Gene3D" id="3.50.50.60">
    <property type="entry name" value="FAD/NAD(P)-binding domain"/>
    <property type="match status" value="1"/>
</dbReference>
<name>A0A537J8E2_9BACT</name>
<dbReference type="Pfam" id="PF00890">
    <property type="entry name" value="FAD_binding_2"/>
    <property type="match status" value="1"/>
</dbReference>
<evidence type="ECO:0000259" key="3">
    <source>
        <dbReference type="Pfam" id="PF00890"/>
    </source>
</evidence>
<dbReference type="InterPro" id="IPR036188">
    <property type="entry name" value="FAD/NAD-bd_sf"/>
</dbReference>
<keyword evidence="1" id="KW-0285">Flavoprotein</keyword>
<accession>A0A537J8E2</accession>
<evidence type="ECO:0000313" key="5">
    <source>
        <dbReference type="Proteomes" id="UP000318093"/>
    </source>
</evidence>
<dbReference type="EMBL" id="VBAN01000335">
    <property type="protein sequence ID" value="TMI79346.1"/>
    <property type="molecule type" value="Genomic_DNA"/>
</dbReference>
<dbReference type="Proteomes" id="UP000318093">
    <property type="component" value="Unassembled WGS sequence"/>
</dbReference>
<keyword evidence="2" id="KW-0560">Oxidoreductase</keyword>
<evidence type="ECO:0000313" key="4">
    <source>
        <dbReference type="EMBL" id="TMI79346.1"/>
    </source>
</evidence>
<gene>
    <name evidence="4" type="ORF">E6H03_10460</name>
</gene>
<dbReference type="GO" id="GO:0016491">
    <property type="term" value="F:oxidoreductase activity"/>
    <property type="evidence" value="ECO:0007669"/>
    <property type="project" value="UniProtKB-KW"/>
</dbReference>
<evidence type="ECO:0000256" key="1">
    <source>
        <dbReference type="ARBA" id="ARBA00022630"/>
    </source>
</evidence>
<comment type="caution">
    <text evidence="4">The sequence shown here is derived from an EMBL/GenBank/DDBJ whole genome shotgun (WGS) entry which is preliminary data.</text>
</comment>
<proteinExistence type="predicted"/>
<protein>
    <submittedName>
        <fullName evidence="4">FAD-dependent oxidoreductase</fullName>
    </submittedName>
</protein>
<feature type="domain" description="FAD-dependent oxidoreductase 2 FAD-binding" evidence="3">
    <location>
        <begin position="5"/>
        <end position="36"/>
    </location>
</feature>
<dbReference type="InterPro" id="IPR003953">
    <property type="entry name" value="FAD-dep_OxRdtase_2_FAD-bd"/>
</dbReference>
<sequence length="41" mass="4149">MDAQDVIVIGGGNAGLCAALAAAERKARVLLLERAPTEARG</sequence>
<organism evidence="4 5">
    <name type="scientific">Candidatus Segetimicrobium genomatis</name>
    <dbReference type="NCBI Taxonomy" id="2569760"/>
    <lineage>
        <taxon>Bacteria</taxon>
        <taxon>Bacillati</taxon>
        <taxon>Candidatus Sysuimicrobiota</taxon>
        <taxon>Candidatus Sysuimicrobiia</taxon>
        <taxon>Candidatus Sysuimicrobiales</taxon>
        <taxon>Candidatus Segetimicrobiaceae</taxon>
        <taxon>Candidatus Segetimicrobium</taxon>
    </lineage>
</organism>